<gene>
    <name evidence="3" type="ORF">M1K48_00140</name>
</gene>
<feature type="domain" description="Glycosyl transferase family 1" evidence="2">
    <location>
        <begin position="211"/>
        <end position="366"/>
    </location>
</feature>
<evidence type="ECO:0000313" key="4">
    <source>
        <dbReference type="Proteomes" id="UP000831921"/>
    </source>
</evidence>
<dbReference type="InterPro" id="IPR001296">
    <property type="entry name" value="Glyco_trans_1"/>
</dbReference>
<dbReference type="CDD" id="cd03809">
    <property type="entry name" value="GT4_MtfB-like"/>
    <property type="match status" value="1"/>
</dbReference>
<dbReference type="RefSeq" id="WP_249503876.1">
    <property type="nucleotide sequence ID" value="NZ_CP097253.1"/>
</dbReference>
<evidence type="ECO:0000313" key="3">
    <source>
        <dbReference type="EMBL" id="UUR08097.1"/>
    </source>
</evidence>
<evidence type="ECO:0000259" key="2">
    <source>
        <dbReference type="Pfam" id="PF00534"/>
    </source>
</evidence>
<organism evidence="3 4">
    <name type="scientific">Sphingomonas glaciei</name>
    <dbReference type="NCBI Taxonomy" id="2938948"/>
    <lineage>
        <taxon>Bacteria</taxon>
        <taxon>Pseudomonadati</taxon>
        <taxon>Pseudomonadota</taxon>
        <taxon>Alphaproteobacteria</taxon>
        <taxon>Sphingomonadales</taxon>
        <taxon>Sphingomonadaceae</taxon>
        <taxon>Sphingomonas</taxon>
    </lineage>
</organism>
<dbReference type="SUPFAM" id="SSF53756">
    <property type="entry name" value="UDP-Glycosyltransferase/glycogen phosphorylase"/>
    <property type="match status" value="1"/>
</dbReference>
<name>A0ABY5MUI1_9SPHN</name>
<proteinExistence type="predicted"/>
<dbReference type="Pfam" id="PF00534">
    <property type="entry name" value="Glycos_transf_1"/>
    <property type="match status" value="1"/>
</dbReference>
<sequence length="400" mass="44178">MGRGRRAFDGFAELSPSTLLLLDVTRLIWRRWRGNLPTGVDRVCLAYVEHFAGSAQAVIQRKGWVFTLSPRDSDRLFALLLSGGPRFRSRFALFAAKAGLSAVRQRTPSGALYLNVGHTGLEDAALPRWIKRHRLRAVYLIHDLIPLTHPQYCRPGEDRKHERRIRTVLASASGVVGNSQATIDDLAAQAARLGMPMPPHVVGWLSGRTLERPASVPAGGDPYFLVLGTIEGRKNHRLLLDVWRRLFERFGDGAPKLVIVGARGWQAEEVLARLDALGPLAPIVQERSRCSDGELSRLLSGARALLMPSHAEGYGMPVFEALEFGTPVIASALPVYREVAGDIPTYLDPDDVEAWERAIIAFAAEGGERDVQLARMKGFQVPDWALHFAALDPWLAKLID</sequence>
<dbReference type="Proteomes" id="UP000831921">
    <property type="component" value="Chromosome"/>
</dbReference>
<dbReference type="PANTHER" id="PTHR46401">
    <property type="entry name" value="GLYCOSYLTRANSFERASE WBBK-RELATED"/>
    <property type="match status" value="1"/>
</dbReference>
<keyword evidence="4" id="KW-1185">Reference proteome</keyword>
<keyword evidence="1" id="KW-0808">Transferase</keyword>
<dbReference type="EMBL" id="CP097253">
    <property type="protein sequence ID" value="UUR08097.1"/>
    <property type="molecule type" value="Genomic_DNA"/>
</dbReference>
<reference evidence="3 4" key="1">
    <citation type="submission" date="2022-05" db="EMBL/GenBank/DDBJ databases">
        <title>S8-45 Sphingomonas ultraviolaceadurans.</title>
        <authorList>
            <person name="Liu Y."/>
        </authorList>
    </citation>
    <scope>NUCLEOTIDE SEQUENCE [LARGE SCALE GENOMIC DNA]</scope>
    <source>
        <strain evidence="3 4">S8-45</strain>
    </source>
</reference>
<protein>
    <submittedName>
        <fullName evidence="3">Glycosyltransferase family 4 protein</fullName>
    </submittedName>
</protein>
<dbReference type="Gene3D" id="3.40.50.2000">
    <property type="entry name" value="Glycogen Phosphorylase B"/>
    <property type="match status" value="1"/>
</dbReference>
<evidence type="ECO:0000256" key="1">
    <source>
        <dbReference type="ARBA" id="ARBA00022679"/>
    </source>
</evidence>
<dbReference type="PANTHER" id="PTHR46401:SF2">
    <property type="entry name" value="GLYCOSYLTRANSFERASE WBBK-RELATED"/>
    <property type="match status" value="1"/>
</dbReference>
<accession>A0ABY5MUI1</accession>